<dbReference type="Proteomes" id="UP000675881">
    <property type="component" value="Chromosome 5"/>
</dbReference>
<keyword evidence="3" id="KW-1185">Reference proteome</keyword>
<proteinExistence type="predicted"/>
<organism evidence="2 3">
    <name type="scientific">Lepeophtheirus salmonis</name>
    <name type="common">Salmon louse</name>
    <name type="synonym">Caligus salmonis</name>
    <dbReference type="NCBI Taxonomy" id="72036"/>
    <lineage>
        <taxon>Eukaryota</taxon>
        <taxon>Metazoa</taxon>
        <taxon>Ecdysozoa</taxon>
        <taxon>Arthropoda</taxon>
        <taxon>Crustacea</taxon>
        <taxon>Multicrustacea</taxon>
        <taxon>Hexanauplia</taxon>
        <taxon>Copepoda</taxon>
        <taxon>Siphonostomatoida</taxon>
        <taxon>Caligidae</taxon>
        <taxon>Lepeophtheirus</taxon>
    </lineage>
</organism>
<reference evidence="2" key="1">
    <citation type="submission" date="2021-02" db="EMBL/GenBank/DDBJ databases">
        <authorList>
            <person name="Bekaert M."/>
        </authorList>
    </citation>
    <scope>NUCLEOTIDE SEQUENCE</scope>
    <source>
        <strain evidence="2">IoA-00</strain>
    </source>
</reference>
<sequence length="141" mass="15670">MLRVRSGESSDEFVDDIVQGSHKKSTTPSSVICDASEDKKPSPNGGVSLTTNSVSWESLTSFSKEEYKTTKSLGLEDVSDAKISTSTVETRKEEEFSSTPVEKTYRQCVLSGVIVQNENKKLTSKQIILKDKLAFFIFIYK</sequence>
<evidence type="ECO:0000313" key="2">
    <source>
        <dbReference type="EMBL" id="CAF2943441.1"/>
    </source>
</evidence>
<gene>
    <name evidence="2" type="ORF">LSAA_9960</name>
</gene>
<evidence type="ECO:0000256" key="1">
    <source>
        <dbReference type="SAM" id="MobiDB-lite"/>
    </source>
</evidence>
<protein>
    <submittedName>
        <fullName evidence="2">(salmon louse) hypothetical protein</fullName>
    </submittedName>
</protein>
<dbReference type="AlphaFoldDB" id="A0A7R8CYQ3"/>
<dbReference type="EMBL" id="HG994584">
    <property type="protein sequence ID" value="CAF2943441.1"/>
    <property type="molecule type" value="Genomic_DNA"/>
</dbReference>
<accession>A0A7R8CYQ3</accession>
<name>A0A7R8CYQ3_LEPSM</name>
<evidence type="ECO:0000313" key="3">
    <source>
        <dbReference type="Proteomes" id="UP000675881"/>
    </source>
</evidence>
<feature type="region of interest" description="Disordered" evidence="1">
    <location>
        <begin position="1"/>
        <end position="50"/>
    </location>
</feature>